<dbReference type="RefSeq" id="WP_130344984.1">
    <property type="nucleotide sequence ID" value="NZ_SGWQ01000005.1"/>
</dbReference>
<dbReference type="Proteomes" id="UP000294257">
    <property type="component" value="Unassembled WGS sequence"/>
</dbReference>
<comment type="caution">
    <text evidence="1">The sequence shown here is derived from an EMBL/GenBank/DDBJ whole genome shotgun (WGS) entry which is preliminary data.</text>
</comment>
<protein>
    <submittedName>
        <fullName evidence="1">Adenylate cyclase class 2</fullName>
    </submittedName>
</protein>
<evidence type="ECO:0000313" key="2">
    <source>
        <dbReference type="Proteomes" id="UP000294257"/>
    </source>
</evidence>
<evidence type="ECO:0000313" key="1">
    <source>
        <dbReference type="EMBL" id="RZS37484.1"/>
    </source>
</evidence>
<dbReference type="AlphaFoldDB" id="A0A4Q7KMF2"/>
<proteinExistence type="predicted"/>
<accession>A0A4Q7KMF2</accession>
<gene>
    <name evidence="1" type="ORF">EV193_10539</name>
</gene>
<dbReference type="InterPro" id="IPR033469">
    <property type="entry name" value="CYTH-like_dom_sf"/>
</dbReference>
<reference evidence="1 2" key="1">
    <citation type="submission" date="2019-02" db="EMBL/GenBank/DDBJ databases">
        <title>Genomic Encyclopedia of Type Strains, Phase IV (KMG-IV): sequencing the most valuable type-strain genomes for metagenomic binning, comparative biology and taxonomic classification.</title>
        <authorList>
            <person name="Goeker M."/>
        </authorList>
    </citation>
    <scope>NUCLEOTIDE SEQUENCE [LARGE SCALE GENOMIC DNA]</scope>
    <source>
        <strain evidence="1 2">DSM 101727</strain>
    </source>
</reference>
<sequence>MPIEHEAKILNINPDAIAQRILDAGGERLGESLARRYVYDINPDDKSKWIRLRDTGAQTTLTVKHITSDAIDGTHETEIVVNDFNTANMLLAMMGFTPKSYQENKRISFQLAGAQLEIDTWPHIPTYLEIEAGTKSEVIRIAELLGYTEDQLTAENTIDIYAHHGINLNTTPELRFS</sequence>
<keyword evidence="2" id="KW-1185">Reference proteome</keyword>
<dbReference type="SUPFAM" id="SSF55154">
    <property type="entry name" value="CYTH-like phosphatases"/>
    <property type="match status" value="1"/>
</dbReference>
<dbReference type="OrthoDB" id="2988223at2"/>
<dbReference type="Gene3D" id="2.40.320.10">
    <property type="entry name" value="Hypothetical Protein Pfu-838710-001"/>
    <property type="match status" value="1"/>
</dbReference>
<name>A0A4Q7KMF2_9PSEU</name>
<organism evidence="1 2">
    <name type="scientific">Herbihabitans rhizosphaerae</name>
    <dbReference type="NCBI Taxonomy" id="1872711"/>
    <lineage>
        <taxon>Bacteria</taxon>
        <taxon>Bacillati</taxon>
        <taxon>Actinomycetota</taxon>
        <taxon>Actinomycetes</taxon>
        <taxon>Pseudonocardiales</taxon>
        <taxon>Pseudonocardiaceae</taxon>
        <taxon>Herbihabitans</taxon>
    </lineage>
</organism>
<dbReference type="EMBL" id="SGWQ01000005">
    <property type="protein sequence ID" value="RZS37484.1"/>
    <property type="molecule type" value="Genomic_DNA"/>
</dbReference>